<dbReference type="AlphaFoldDB" id="A0A6P4J594"/>
<sequence>MHNKLYRNNHSFIPTILKYICVNSFVICSMGESDIIVPPLRSHWSLRVVDIIKPFPDNVPANVTFKIVRFFYPPFAVELVNLIPVVDNPELNLIDVGLFLTFVFLTYVLCARWNYFLKAKPYRLPEQQAKSASEKKQLAGDINLPDNATNVIMEPQQLTESDDHFIDTEEYEENDDIWYRSQMDLNGDKQHDLAGQLNRAVRESF</sequence>
<dbReference type="OrthoDB" id="7860814at2759"/>
<feature type="transmembrane region" description="Helical" evidence="1">
    <location>
        <begin position="96"/>
        <end position="115"/>
    </location>
</feature>
<dbReference type="Proteomes" id="UP001652661">
    <property type="component" value="Chromosome 3L"/>
</dbReference>
<organism evidence="2 3">
    <name type="scientific">Drosophila kikkawai</name>
    <name type="common">Fruit fly</name>
    <dbReference type="NCBI Taxonomy" id="30033"/>
    <lineage>
        <taxon>Eukaryota</taxon>
        <taxon>Metazoa</taxon>
        <taxon>Ecdysozoa</taxon>
        <taxon>Arthropoda</taxon>
        <taxon>Hexapoda</taxon>
        <taxon>Insecta</taxon>
        <taxon>Pterygota</taxon>
        <taxon>Neoptera</taxon>
        <taxon>Endopterygota</taxon>
        <taxon>Diptera</taxon>
        <taxon>Brachycera</taxon>
        <taxon>Muscomorpha</taxon>
        <taxon>Ephydroidea</taxon>
        <taxon>Drosophilidae</taxon>
        <taxon>Drosophila</taxon>
        <taxon>Sophophora</taxon>
    </lineage>
</organism>
<evidence type="ECO:0000256" key="1">
    <source>
        <dbReference type="SAM" id="Phobius"/>
    </source>
</evidence>
<accession>A0A6P4J594</accession>
<protein>
    <submittedName>
        <fullName evidence="3">Uncharacterized protein</fullName>
    </submittedName>
</protein>
<reference evidence="3" key="1">
    <citation type="submission" date="2025-08" db="UniProtKB">
        <authorList>
            <consortium name="RefSeq"/>
        </authorList>
    </citation>
    <scope>IDENTIFICATION</scope>
    <source>
        <strain evidence="3">14028-0561.14</strain>
        <tissue evidence="3">Whole fly</tissue>
    </source>
</reference>
<name>A0A6P4J594_DROKI</name>
<keyword evidence="1" id="KW-1133">Transmembrane helix</keyword>
<keyword evidence="1" id="KW-0812">Transmembrane</keyword>
<dbReference type="RefSeq" id="XP_017036562.1">
    <property type="nucleotide sequence ID" value="XM_017181073.3"/>
</dbReference>
<keyword evidence="2" id="KW-1185">Reference proteome</keyword>
<proteinExistence type="predicted"/>
<evidence type="ECO:0000313" key="2">
    <source>
        <dbReference type="Proteomes" id="UP001652661"/>
    </source>
</evidence>
<evidence type="ECO:0000313" key="3">
    <source>
        <dbReference type="RefSeq" id="XP_017036562.1"/>
    </source>
</evidence>
<dbReference type="GeneID" id="108084758"/>
<keyword evidence="1" id="KW-0472">Membrane</keyword>
<gene>
    <name evidence="3" type="primary">LOC108084758</name>
</gene>